<dbReference type="InterPro" id="IPR026992">
    <property type="entry name" value="DIOX_N"/>
</dbReference>
<sequence>MPSLTRPHVPRYVLPPTVDEELEYADLPIIDLSKGDTTKGRSDLASQVCKAMTTQGFFYVINHGYTAAQSSQTQRIFDIADVPFAQVNEDEKRQYEGKMEQSGSYEGYKLRQYFIILFSQHIDGGVRDQVEMYGSKSPRTSWLKRRADIRKVHHDINKRQHPQAIRPLLPEISDFVRHCHFEVVFPILRLLAIGLELPEETLVNMHGFDTIGESYIRYMKYYPRSHEDEVKSKNVWLKGHTDIGSITLLPSQPIAALQMLGPDGRWRWVKHIENALIVNAGDAIEFLSGGFYRATIHRVVQPPVSQRNYNRLGLAYFSRADNDVQLSPLLESPVLQRVGIKKHGRFGPDSTAPTMEAWVKGRTATYGRTELKASEKEKGVEEQVINGVLVKHYS</sequence>
<dbReference type="EMBL" id="JBANRG010000014">
    <property type="protein sequence ID" value="KAK7461069.1"/>
    <property type="molecule type" value="Genomic_DNA"/>
</dbReference>
<name>A0ABR1JIR0_9AGAR</name>
<dbReference type="PANTHER" id="PTHR47990">
    <property type="entry name" value="2-OXOGLUTARATE (2OG) AND FE(II)-DEPENDENT OXYGENASE SUPERFAMILY PROTEIN-RELATED"/>
    <property type="match status" value="1"/>
</dbReference>
<dbReference type="InterPro" id="IPR027443">
    <property type="entry name" value="IPNS-like_sf"/>
</dbReference>
<evidence type="ECO:0000313" key="3">
    <source>
        <dbReference type="EMBL" id="KAK7461069.1"/>
    </source>
</evidence>
<evidence type="ECO:0000259" key="1">
    <source>
        <dbReference type="Pfam" id="PF03171"/>
    </source>
</evidence>
<keyword evidence="4" id="KW-1185">Reference proteome</keyword>
<accession>A0ABR1JIR0</accession>
<evidence type="ECO:0000313" key="4">
    <source>
        <dbReference type="Proteomes" id="UP001498398"/>
    </source>
</evidence>
<evidence type="ECO:0000259" key="2">
    <source>
        <dbReference type="Pfam" id="PF14226"/>
    </source>
</evidence>
<evidence type="ECO:0008006" key="5">
    <source>
        <dbReference type="Google" id="ProtNLM"/>
    </source>
</evidence>
<dbReference type="SUPFAM" id="SSF51197">
    <property type="entry name" value="Clavaminate synthase-like"/>
    <property type="match status" value="1"/>
</dbReference>
<comment type="caution">
    <text evidence="3">The sequence shown here is derived from an EMBL/GenBank/DDBJ whole genome shotgun (WGS) entry which is preliminary data.</text>
</comment>
<reference evidence="3 4" key="1">
    <citation type="submission" date="2024-01" db="EMBL/GenBank/DDBJ databases">
        <title>A draft genome for the cacao thread blight pathogen Marasmiellus scandens.</title>
        <authorList>
            <person name="Baruah I.K."/>
            <person name="Leung J."/>
            <person name="Bukari Y."/>
            <person name="Amoako-Attah I."/>
            <person name="Meinhardt L.W."/>
            <person name="Bailey B.A."/>
            <person name="Cohen S.P."/>
        </authorList>
    </citation>
    <scope>NUCLEOTIDE SEQUENCE [LARGE SCALE GENOMIC DNA]</scope>
    <source>
        <strain evidence="3 4">GH-19</strain>
    </source>
</reference>
<proteinExistence type="predicted"/>
<dbReference type="Pfam" id="PF03171">
    <property type="entry name" value="2OG-FeII_Oxy"/>
    <property type="match status" value="1"/>
</dbReference>
<feature type="domain" description="Isopenicillin N synthase-like Fe(2+) 2OG dioxygenase" evidence="1">
    <location>
        <begin position="219"/>
        <end position="318"/>
    </location>
</feature>
<dbReference type="PRINTS" id="PR00682">
    <property type="entry name" value="IPNSYNTHASE"/>
</dbReference>
<dbReference type="InterPro" id="IPR050231">
    <property type="entry name" value="Iron_ascorbate_oxido_reductase"/>
</dbReference>
<dbReference type="Gene3D" id="2.60.120.330">
    <property type="entry name" value="B-lactam Antibiotic, Isopenicillin N Synthase, Chain"/>
    <property type="match status" value="1"/>
</dbReference>
<dbReference type="Proteomes" id="UP001498398">
    <property type="component" value="Unassembled WGS sequence"/>
</dbReference>
<protein>
    <recommendedName>
        <fullName evidence="5">Clavaminate synthase-like protein</fullName>
    </recommendedName>
</protein>
<organism evidence="3 4">
    <name type="scientific">Marasmiellus scandens</name>
    <dbReference type="NCBI Taxonomy" id="2682957"/>
    <lineage>
        <taxon>Eukaryota</taxon>
        <taxon>Fungi</taxon>
        <taxon>Dikarya</taxon>
        <taxon>Basidiomycota</taxon>
        <taxon>Agaricomycotina</taxon>
        <taxon>Agaricomycetes</taxon>
        <taxon>Agaricomycetidae</taxon>
        <taxon>Agaricales</taxon>
        <taxon>Marasmiineae</taxon>
        <taxon>Omphalotaceae</taxon>
        <taxon>Marasmiellus</taxon>
    </lineage>
</organism>
<dbReference type="InterPro" id="IPR044861">
    <property type="entry name" value="IPNS-like_FE2OG_OXY"/>
</dbReference>
<dbReference type="Pfam" id="PF14226">
    <property type="entry name" value="DIOX_N"/>
    <property type="match status" value="1"/>
</dbReference>
<feature type="domain" description="Non-haem dioxygenase N-terminal" evidence="2">
    <location>
        <begin position="27"/>
        <end position="109"/>
    </location>
</feature>
<gene>
    <name evidence="3" type="ORF">VKT23_008998</name>
</gene>